<gene>
    <name evidence="5" type="ORF">HLH29_07250</name>
</gene>
<dbReference type="Proteomes" id="UP000525623">
    <property type="component" value="Unassembled WGS sequence"/>
</dbReference>
<keyword evidence="2" id="KW-0408">Iron</keyword>
<evidence type="ECO:0000256" key="1">
    <source>
        <dbReference type="ARBA" id="ARBA00022723"/>
    </source>
</evidence>
<proteinExistence type="predicted"/>
<protein>
    <submittedName>
        <fullName evidence="5">Ferredoxin family protein</fullName>
    </submittedName>
</protein>
<dbReference type="Gene3D" id="3.30.70.20">
    <property type="match status" value="1"/>
</dbReference>
<keyword evidence="3" id="KW-0411">Iron-sulfur</keyword>
<comment type="caution">
    <text evidence="5">The sequence shown here is derived from an EMBL/GenBank/DDBJ whole genome shotgun (WGS) entry which is preliminary data.</text>
</comment>
<sequence length="125" mass="13380">MSVEILSQHCTGCNECVVACPDHVLDPGVAGAAPVVARPEQCQTCFMCELYCAHDALYVAVDGPGEGAPLRHPGALIGRLRHDYGWDGGMDDPLRDFWQLGPLLRAGVEISSARHARQADSPDTP</sequence>
<dbReference type="GO" id="GO:0046872">
    <property type="term" value="F:metal ion binding"/>
    <property type="evidence" value="ECO:0007669"/>
    <property type="project" value="UniProtKB-KW"/>
</dbReference>
<dbReference type="AlphaFoldDB" id="A0A7W4JCZ4"/>
<dbReference type="InterPro" id="IPR017900">
    <property type="entry name" value="4Fe4S_Fe_S_CS"/>
</dbReference>
<evidence type="ECO:0000256" key="2">
    <source>
        <dbReference type="ARBA" id="ARBA00023004"/>
    </source>
</evidence>
<keyword evidence="1" id="KW-0479">Metal-binding</keyword>
<keyword evidence="6" id="KW-1185">Reference proteome</keyword>
<accession>A0A7W4JCZ4</accession>
<evidence type="ECO:0000313" key="6">
    <source>
        <dbReference type="Proteomes" id="UP000525623"/>
    </source>
</evidence>
<reference evidence="5 6" key="1">
    <citation type="submission" date="2020-04" db="EMBL/GenBank/DDBJ databases">
        <title>Description of novel Gluconacetobacter.</title>
        <authorList>
            <person name="Sombolestani A."/>
        </authorList>
    </citation>
    <scope>NUCLEOTIDE SEQUENCE [LARGE SCALE GENOMIC DNA]</scope>
    <source>
        <strain evidence="5 6">LMG 27725</strain>
    </source>
</reference>
<evidence type="ECO:0000259" key="4">
    <source>
        <dbReference type="PROSITE" id="PS51379"/>
    </source>
</evidence>
<dbReference type="EMBL" id="JABEQL010000007">
    <property type="protein sequence ID" value="MBB2178966.1"/>
    <property type="molecule type" value="Genomic_DNA"/>
</dbReference>
<dbReference type="InterPro" id="IPR017896">
    <property type="entry name" value="4Fe4S_Fe-S-bd"/>
</dbReference>
<dbReference type="PROSITE" id="PS51379">
    <property type="entry name" value="4FE4S_FER_2"/>
    <property type="match status" value="2"/>
</dbReference>
<evidence type="ECO:0000256" key="3">
    <source>
        <dbReference type="ARBA" id="ARBA00023014"/>
    </source>
</evidence>
<dbReference type="RefSeq" id="WP_182965270.1">
    <property type="nucleotide sequence ID" value="NZ_BAABGC010000020.1"/>
</dbReference>
<name>A0A7W4JCZ4_9PROT</name>
<organism evidence="5 6">
    <name type="scientific">Gluconacetobacter tumulicola</name>
    <dbReference type="NCBI Taxonomy" id="1017177"/>
    <lineage>
        <taxon>Bacteria</taxon>
        <taxon>Pseudomonadati</taxon>
        <taxon>Pseudomonadota</taxon>
        <taxon>Alphaproteobacteria</taxon>
        <taxon>Acetobacterales</taxon>
        <taxon>Acetobacteraceae</taxon>
        <taxon>Gluconacetobacter</taxon>
    </lineage>
</organism>
<evidence type="ECO:0000313" key="5">
    <source>
        <dbReference type="EMBL" id="MBB2178966.1"/>
    </source>
</evidence>
<feature type="domain" description="4Fe-4S ferredoxin-type" evidence="4">
    <location>
        <begin position="1"/>
        <end position="30"/>
    </location>
</feature>
<dbReference type="Pfam" id="PF13237">
    <property type="entry name" value="Fer4_10"/>
    <property type="match status" value="1"/>
</dbReference>
<dbReference type="SUPFAM" id="SSF54862">
    <property type="entry name" value="4Fe-4S ferredoxins"/>
    <property type="match status" value="1"/>
</dbReference>
<feature type="domain" description="4Fe-4S ferredoxin-type" evidence="4">
    <location>
        <begin position="32"/>
        <end position="62"/>
    </location>
</feature>
<dbReference type="GO" id="GO:0051536">
    <property type="term" value="F:iron-sulfur cluster binding"/>
    <property type="evidence" value="ECO:0007669"/>
    <property type="project" value="UniProtKB-KW"/>
</dbReference>
<dbReference type="PROSITE" id="PS00198">
    <property type="entry name" value="4FE4S_FER_1"/>
    <property type="match status" value="1"/>
</dbReference>